<keyword evidence="1" id="KW-1133">Transmembrane helix</keyword>
<dbReference type="EMBL" id="JACCFJ010000001">
    <property type="protein sequence ID" value="NYI81745.1"/>
    <property type="molecule type" value="Genomic_DNA"/>
</dbReference>
<organism evidence="2 3">
    <name type="scientific">Saccharopolyspora hordei</name>
    <dbReference type="NCBI Taxonomy" id="1838"/>
    <lineage>
        <taxon>Bacteria</taxon>
        <taxon>Bacillati</taxon>
        <taxon>Actinomycetota</taxon>
        <taxon>Actinomycetes</taxon>
        <taxon>Pseudonocardiales</taxon>
        <taxon>Pseudonocardiaceae</taxon>
        <taxon>Saccharopolyspora</taxon>
    </lineage>
</organism>
<dbReference type="RefSeq" id="WP_179717001.1">
    <property type="nucleotide sequence ID" value="NZ_BAABFH010000001.1"/>
</dbReference>
<comment type="caution">
    <text evidence="2">The sequence shown here is derived from an EMBL/GenBank/DDBJ whole genome shotgun (WGS) entry which is preliminary data.</text>
</comment>
<keyword evidence="3" id="KW-1185">Reference proteome</keyword>
<protein>
    <recommendedName>
        <fullName evidence="4">Pilus assembly protein TadE</fullName>
    </recommendedName>
</protein>
<evidence type="ECO:0000313" key="2">
    <source>
        <dbReference type="EMBL" id="NYI81745.1"/>
    </source>
</evidence>
<proteinExistence type="predicted"/>
<keyword evidence="1" id="KW-0812">Transmembrane</keyword>
<accession>A0A853ACA3</accession>
<dbReference type="AlphaFoldDB" id="A0A853ACA3"/>
<dbReference type="InterPro" id="IPR049790">
    <property type="entry name" value="Rv3655c/TadE"/>
</dbReference>
<dbReference type="NCBIfam" id="NF041390">
    <property type="entry name" value="TadE_Rv3655c"/>
    <property type="match status" value="1"/>
</dbReference>
<sequence length="127" mass="13029">MPVTRTAPRPAEEPDRGAVTVEAALGICSVIAVFALALAGTGALVDHLRCTDAAVAAARLVARGERARVDEVVGRLAPSGAALAVQVDGDVVRTEVSVPLPAQLPGRWLHARAVAVLEPGVDGQEVR</sequence>
<feature type="transmembrane region" description="Helical" evidence="1">
    <location>
        <begin position="23"/>
        <end position="45"/>
    </location>
</feature>
<name>A0A853ACA3_9PSEU</name>
<evidence type="ECO:0000256" key="1">
    <source>
        <dbReference type="SAM" id="Phobius"/>
    </source>
</evidence>
<evidence type="ECO:0008006" key="4">
    <source>
        <dbReference type="Google" id="ProtNLM"/>
    </source>
</evidence>
<keyword evidence="1" id="KW-0472">Membrane</keyword>
<evidence type="ECO:0000313" key="3">
    <source>
        <dbReference type="Proteomes" id="UP000587002"/>
    </source>
</evidence>
<gene>
    <name evidence="2" type="ORF">HNR68_000375</name>
</gene>
<reference evidence="2 3" key="1">
    <citation type="submission" date="2020-07" db="EMBL/GenBank/DDBJ databases">
        <title>Sequencing the genomes of 1000 actinobacteria strains.</title>
        <authorList>
            <person name="Klenk H.-P."/>
        </authorList>
    </citation>
    <scope>NUCLEOTIDE SEQUENCE [LARGE SCALE GENOMIC DNA]</scope>
    <source>
        <strain evidence="2 3">DSM 44065</strain>
    </source>
</reference>
<dbReference type="Proteomes" id="UP000587002">
    <property type="component" value="Unassembled WGS sequence"/>
</dbReference>